<keyword evidence="5" id="KW-1185">Reference proteome</keyword>
<dbReference type="InterPro" id="IPR044974">
    <property type="entry name" value="Disease_R_plants"/>
</dbReference>
<dbReference type="AlphaFoldDB" id="A0A5J9TJI7"/>
<dbReference type="InterPro" id="IPR027417">
    <property type="entry name" value="P-loop_NTPase"/>
</dbReference>
<proteinExistence type="predicted"/>
<dbReference type="InterPro" id="IPR058922">
    <property type="entry name" value="WHD_DRP"/>
</dbReference>
<evidence type="ECO:0000256" key="2">
    <source>
        <dbReference type="ARBA" id="ARBA00022821"/>
    </source>
</evidence>
<evidence type="ECO:0000259" key="3">
    <source>
        <dbReference type="Pfam" id="PF23559"/>
    </source>
</evidence>
<protein>
    <recommendedName>
        <fullName evidence="3">Disease resistance protein winged helix domain-containing protein</fullName>
    </recommendedName>
</protein>
<dbReference type="SUPFAM" id="SSF52540">
    <property type="entry name" value="P-loop containing nucleoside triphosphate hydrolases"/>
    <property type="match status" value="1"/>
</dbReference>
<comment type="caution">
    <text evidence="4">The sequence shown here is derived from an EMBL/GenBank/DDBJ whole genome shotgun (WGS) entry which is preliminary data.</text>
</comment>
<name>A0A5J9TJI7_9POAL</name>
<dbReference type="Gene3D" id="1.10.8.430">
    <property type="entry name" value="Helical domain of apoptotic protease-activating factors"/>
    <property type="match status" value="1"/>
</dbReference>
<dbReference type="GO" id="GO:0002758">
    <property type="term" value="P:innate immune response-activating signaling pathway"/>
    <property type="evidence" value="ECO:0007669"/>
    <property type="project" value="UniProtKB-ARBA"/>
</dbReference>
<evidence type="ECO:0000313" key="4">
    <source>
        <dbReference type="EMBL" id="TVU11586.1"/>
    </source>
</evidence>
<dbReference type="OrthoDB" id="692181at2759"/>
<dbReference type="EMBL" id="RWGY01000039">
    <property type="protein sequence ID" value="TVU11586.1"/>
    <property type="molecule type" value="Genomic_DNA"/>
</dbReference>
<dbReference type="Gene3D" id="1.10.10.10">
    <property type="entry name" value="Winged helix-like DNA-binding domain superfamily/Winged helix DNA-binding domain"/>
    <property type="match status" value="1"/>
</dbReference>
<dbReference type="FunFam" id="1.10.10.10:FF:000322">
    <property type="entry name" value="Probable disease resistance protein At1g63360"/>
    <property type="match status" value="1"/>
</dbReference>
<dbReference type="Gramene" id="TVU11586">
    <property type="protein sequence ID" value="TVU11586"/>
    <property type="gene ID" value="EJB05_45180"/>
</dbReference>
<feature type="non-terminal residue" evidence="4">
    <location>
        <position position="1"/>
    </location>
</feature>
<keyword evidence="1" id="KW-0677">Repeat</keyword>
<dbReference type="PANTHER" id="PTHR23155">
    <property type="entry name" value="DISEASE RESISTANCE PROTEIN RP"/>
    <property type="match status" value="1"/>
</dbReference>
<evidence type="ECO:0000256" key="1">
    <source>
        <dbReference type="ARBA" id="ARBA00022737"/>
    </source>
</evidence>
<dbReference type="InterPro" id="IPR036388">
    <property type="entry name" value="WH-like_DNA-bd_sf"/>
</dbReference>
<feature type="domain" description="Disease resistance protein winged helix" evidence="3">
    <location>
        <begin position="72"/>
        <end position="142"/>
    </location>
</feature>
<dbReference type="Pfam" id="PF23559">
    <property type="entry name" value="WHD_DRP"/>
    <property type="match status" value="1"/>
</dbReference>
<gene>
    <name evidence="4" type="ORF">EJB05_45180</name>
</gene>
<dbReference type="InterPro" id="IPR042197">
    <property type="entry name" value="Apaf_helical"/>
</dbReference>
<reference evidence="4 5" key="1">
    <citation type="journal article" date="2019" name="Sci. Rep.">
        <title>A high-quality genome of Eragrostis curvula grass provides insights into Poaceae evolution and supports new strategies to enhance forage quality.</title>
        <authorList>
            <person name="Carballo J."/>
            <person name="Santos B.A.C.M."/>
            <person name="Zappacosta D."/>
            <person name="Garbus I."/>
            <person name="Selva J.P."/>
            <person name="Gallo C.A."/>
            <person name="Diaz A."/>
            <person name="Albertini E."/>
            <person name="Caccamo M."/>
            <person name="Echenique V."/>
        </authorList>
    </citation>
    <scope>NUCLEOTIDE SEQUENCE [LARGE SCALE GENOMIC DNA]</scope>
    <source>
        <strain evidence="5">cv. Victoria</strain>
        <tissue evidence="4">Leaf</tissue>
    </source>
</reference>
<keyword evidence="2" id="KW-0611">Plant defense</keyword>
<sequence>MKTILDKCGGLPLAIVNIASHLVSYNSPNSRDMWERVCKSIGSQMESNPTLEGMNYNHLPHHLKGCMIYLSIFPEDSVIDKTRLLYTRWIAEGLITGKRGLKLLEVAESYFDELISRNMILPANISYDGKVEACQVHDMMLEVLVSKSLEANFLPLVGRQSKGTSYDKIRRLSIHGEDRAPGVVKQAFKGEKQ</sequence>
<dbReference type="GO" id="GO:0042742">
    <property type="term" value="P:defense response to bacterium"/>
    <property type="evidence" value="ECO:0007669"/>
    <property type="project" value="UniProtKB-ARBA"/>
</dbReference>
<evidence type="ECO:0000313" key="5">
    <source>
        <dbReference type="Proteomes" id="UP000324897"/>
    </source>
</evidence>
<dbReference type="Proteomes" id="UP000324897">
    <property type="component" value="Chromosome 3"/>
</dbReference>
<dbReference type="GO" id="GO:0009626">
    <property type="term" value="P:plant-type hypersensitive response"/>
    <property type="evidence" value="ECO:0007669"/>
    <property type="project" value="UniProtKB-ARBA"/>
</dbReference>
<organism evidence="4 5">
    <name type="scientific">Eragrostis curvula</name>
    <name type="common">weeping love grass</name>
    <dbReference type="NCBI Taxonomy" id="38414"/>
    <lineage>
        <taxon>Eukaryota</taxon>
        <taxon>Viridiplantae</taxon>
        <taxon>Streptophyta</taxon>
        <taxon>Embryophyta</taxon>
        <taxon>Tracheophyta</taxon>
        <taxon>Spermatophyta</taxon>
        <taxon>Magnoliopsida</taxon>
        <taxon>Liliopsida</taxon>
        <taxon>Poales</taxon>
        <taxon>Poaceae</taxon>
        <taxon>PACMAD clade</taxon>
        <taxon>Chloridoideae</taxon>
        <taxon>Eragrostideae</taxon>
        <taxon>Eragrostidinae</taxon>
        <taxon>Eragrostis</taxon>
    </lineage>
</organism>
<accession>A0A5J9TJI7</accession>
<dbReference type="PANTHER" id="PTHR23155:SF1005">
    <property type="entry name" value="OS07G0197300 PROTEIN"/>
    <property type="match status" value="1"/>
</dbReference>